<accession>A0A916QJC1</accession>
<comment type="similarity">
    <text evidence="1">In the N-terminal section; belongs to the CRISPR-associated nuclease Cas3-HD family.</text>
</comment>
<dbReference type="InterPro" id="IPR001650">
    <property type="entry name" value="Helicase_C-like"/>
</dbReference>
<reference evidence="11" key="1">
    <citation type="submission" date="2020-08" db="EMBL/GenBank/DDBJ databases">
        <title>Taxonomic study for Lactobacillus species isolated from hardwood bark.</title>
        <authorList>
            <person name="Tohno M."/>
            <person name="Tanizawa Y."/>
        </authorList>
    </citation>
    <scope>NUCLEOTIDE SEQUENCE</scope>
    <source>
        <strain evidence="11">B40</strain>
    </source>
</reference>
<dbReference type="GO" id="GO:0004386">
    <property type="term" value="F:helicase activity"/>
    <property type="evidence" value="ECO:0007669"/>
    <property type="project" value="UniProtKB-KW"/>
</dbReference>
<dbReference type="AlphaFoldDB" id="A0A916QJC1"/>
<comment type="similarity">
    <text evidence="2">In the central section; belongs to the CRISPR-associated helicase Cas3 family.</text>
</comment>
<keyword evidence="3" id="KW-0540">Nuclease</keyword>
<comment type="caution">
    <text evidence="11">The sequence shown here is derived from an EMBL/GenBank/DDBJ whole genome shotgun (WGS) entry which is preliminary data.</text>
</comment>
<evidence type="ECO:0000256" key="7">
    <source>
        <dbReference type="ARBA" id="ARBA00022806"/>
    </source>
</evidence>
<dbReference type="SUPFAM" id="SSF52540">
    <property type="entry name" value="P-loop containing nucleoside triphosphate hydrolases"/>
    <property type="match status" value="1"/>
</dbReference>
<dbReference type="InterPro" id="IPR038257">
    <property type="entry name" value="CRISPR-assoc_Cas3_HD_sf"/>
</dbReference>
<evidence type="ECO:0000259" key="10">
    <source>
        <dbReference type="PROSITE" id="PS51643"/>
    </source>
</evidence>
<dbReference type="InterPro" id="IPR014001">
    <property type="entry name" value="Helicase_ATP-bd"/>
</dbReference>
<dbReference type="GO" id="GO:0004518">
    <property type="term" value="F:nuclease activity"/>
    <property type="evidence" value="ECO:0007669"/>
    <property type="project" value="UniProtKB-KW"/>
</dbReference>
<dbReference type="GO" id="GO:0016787">
    <property type="term" value="F:hydrolase activity"/>
    <property type="evidence" value="ECO:0007669"/>
    <property type="project" value="UniProtKB-KW"/>
</dbReference>
<dbReference type="GO" id="GO:0003676">
    <property type="term" value="F:nucleic acid binding"/>
    <property type="evidence" value="ECO:0007669"/>
    <property type="project" value="InterPro"/>
</dbReference>
<keyword evidence="5" id="KW-0547">Nucleotide-binding</keyword>
<evidence type="ECO:0000256" key="2">
    <source>
        <dbReference type="ARBA" id="ARBA00009046"/>
    </source>
</evidence>
<dbReference type="GO" id="GO:0046872">
    <property type="term" value="F:metal ion binding"/>
    <property type="evidence" value="ECO:0007669"/>
    <property type="project" value="UniProtKB-KW"/>
</dbReference>
<dbReference type="InterPro" id="IPR054712">
    <property type="entry name" value="Cas3-like_dom"/>
</dbReference>
<keyword evidence="7" id="KW-0347">Helicase</keyword>
<organism evidence="11 12">
    <name type="scientific">Lactobacillus corticis</name>
    <dbReference type="NCBI Taxonomy" id="2201249"/>
    <lineage>
        <taxon>Bacteria</taxon>
        <taxon>Bacillati</taxon>
        <taxon>Bacillota</taxon>
        <taxon>Bacilli</taxon>
        <taxon>Lactobacillales</taxon>
        <taxon>Lactobacillaceae</taxon>
        <taxon>Lactobacillus</taxon>
    </lineage>
</organism>
<dbReference type="Pfam" id="PF22590">
    <property type="entry name" value="Cas3-like_C_2"/>
    <property type="match status" value="1"/>
</dbReference>
<evidence type="ECO:0000256" key="9">
    <source>
        <dbReference type="ARBA" id="ARBA00023118"/>
    </source>
</evidence>
<dbReference type="NCBIfam" id="TIGR01596">
    <property type="entry name" value="cas3_HD"/>
    <property type="match status" value="1"/>
</dbReference>
<dbReference type="InterPro" id="IPR006474">
    <property type="entry name" value="Helicase_Cas3_CRISPR-ass_core"/>
</dbReference>
<dbReference type="InterPro" id="IPR041372">
    <property type="entry name" value="Cas3_C"/>
</dbReference>
<sequence length="912" mass="102482">MNASELSPLAKSLWGKKDNSGKESWLPLVIHLVDTGNTICWLYNHWLNEGQKSIIQGSLPEDEIQKLIRFLGMAHDIGKATPAFQTKSSYDHNEGLDNELIERLNREGFAELSKGALANPGKSPHSIAGEVLMRRWGLNDSVASLVGGHHGKPCDLPPIQQFIEYRANYQQADRNAEIQKPWETVQDELRDFILSCSGYSDVKEVPEITQPQAVLLEGLLIMADWLASCTYLNDDGSKPMFTLIPLDKGVDDIDTTQRFRTAISTWVENDQWVPEKITDIADYYRQMWDFDPRPTQEKMSSAIGHMVNPGISIVEAPMGIGKTEIALTAVQQLAFKTGRTGMYVGLPTQATTNAMFDRVTEWLQTISQEEGLKTNIKLMHGKAQFNENYTKLPKAQNITEGGSVTVNGWFSGKKSILADFSIGTIDGLLQMSLKQKHLVLKHLGFSGKIVVIDEVHAYDVYMQSYLKKALEWLGAYHVPVIALSATLPTEERKQLLEAYARGKYGKVDLQAENPDWSSNQGYPLLTLLDGQKVIQVDDFSVPDKTTKVAVTRLAGDEAAIAKKAVNLIRHGGCAGIIVNTVKRAQKIAAEIPDDIPTMILHSSFLATDRTKKEQELIKKIGKKGRRPDKLIVVGTQVLEQSLDIDFDVLITDIAPMDLLLQRVGRLHRHKINRPLDLENAQLFVTGIEPDGYGRANELIYSKYLLQKTDHFLPDTITLPTDISNLVQQVYSSKTDAEFADLTTAKEEFEDHQAVEKRKAKTFQIKPPKPKRDLHGWLKDSKIGVDKDDQMGEAAVRDITPTVEVILLKKADDGYLMLNGQPIKDFANEKINKEISQQVVRLPVAISEPLREVIPKLEELTYREFPEWQNSVWLRQSLVLLLDKNNATCFNDKWQINYSSKLGLSYEKEEEDG</sequence>
<dbReference type="NCBIfam" id="TIGR01587">
    <property type="entry name" value="cas3_core"/>
    <property type="match status" value="1"/>
</dbReference>
<dbReference type="SMART" id="SM00487">
    <property type="entry name" value="DEXDc"/>
    <property type="match status" value="1"/>
</dbReference>
<dbReference type="Proteomes" id="UP000677218">
    <property type="component" value="Unassembled WGS sequence"/>
</dbReference>
<evidence type="ECO:0000256" key="4">
    <source>
        <dbReference type="ARBA" id="ARBA00022723"/>
    </source>
</evidence>
<keyword evidence="8" id="KW-0067">ATP-binding</keyword>
<evidence type="ECO:0000256" key="6">
    <source>
        <dbReference type="ARBA" id="ARBA00022801"/>
    </source>
</evidence>
<dbReference type="InterPro" id="IPR027417">
    <property type="entry name" value="P-loop_NTPase"/>
</dbReference>
<dbReference type="GO" id="GO:0005524">
    <property type="term" value="F:ATP binding"/>
    <property type="evidence" value="ECO:0007669"/>
    <property type="project" value="UniProtKB-KW"/>
</dbReference>
<dbReference type="GO" id="GO:0051607">
    <property type="term" value="P:defense response to virus"/>
    <property type="evidence" value="ECO:0007669"/>
    <property type="project" value="UniProtKB-KW"/>
</dbReference>
<dbReference type="Pfam" id="PF18019">
    <property type="entry name" value="Cas3_HD"/>
    <property type="match status" value="1"/>
</dbReference>
<dbReference type="PROSITE" id="PS51643">
    <property type="entry name" value="HD_CAS3"/>
    <property type="match status" value="1"/>
</dbReference>
<dbReference type="SMART" id="SM00490">
    <property type="entry name" value="HELICc"/>
    <property type="match status" value="1"/>
</dbReference>
<dbReference type="Gene3D" id="3.40.50.300">
    <property type="entry name" value="P-loop containing nucleotide triphosphate hydrolases"/>
    <property type="match status" value="2"/>
</dbReference>
<feature type="domain" description="HD Cas3-type" evidence="10">
    <location>
        <begin position="21"/>
        <end position="226"/>
    </location>
</feature>
<evidence type="ECO:0000313" key="12">
    <source>
        <dbReference type="Proteomes" id="UP000677218"/>
    </source>
</evidence>
<dbReference type="CDD" id="cd09641">
    <property type="entry name" value="Cas3''_I"/>
    <property type="match status" value="1"/>
</dbReference>
<dbReference type="InterPro" id="IPR006483">
    <property type="entry name" value="CRISPR-assoc_Cas3_HD"/>
</dbReference>
<evidence type="ECO:0000256" key="8">
    <source>
        <dbReference type="ARBA" id="ARBA00022840"/>
    </source>
</evidence>
<protein>
    <submittedName>
        <fullName evidence="11">CRISPR-associated helicase cas3</fullName>
    </submittedName>
</protein>
<dbReference type="EMBL" id="BMAY01000001">
    <property type="protein sequence ID" value="GFZ26136.1"/>
    <property type="molecule type" value="Genomic_DNA"/>
</dbReference>
<dbReference type="RefSeq" id="WP_212779852.1">
    <property type="nucleotide sequence ID" value="NZ_BMAY01000001.1"/>
</dbReference>
<proteinExistence type="inferred from homology"/>
<keyword evidence="9" id="KW-0051">Antiviral defense</keyword>
<keyword evidence="4" id="KW-0479">Metal-binding</keyword>
<keyword evidence="12" id="KW-1185">Reference proteome</keyword>
<name>A0A916QJC1_9LACO</name>
<keyword evidence="6" id="KW-0378">Hydrolase</keyword>
<evidence type="ECO:0000256" key="1">
    <source>
        <dbReference type="ARBA" id="ARBA00006847"/>
    </source>
</evidence>
<dbReference type="Gene3D" id="1.10.3210.30">
    <property type="match status" value="1"/>
</dbReference>
<evidence type="ECO:0000313" key="11">
    <source>
        <dbReference type="EMBL" id="GFZ26136.1"/>
    </source>
</evidence>
<dbReference type="Pfam" id="PF18395">
    <property type="entry name" value="Cas3_C"/>
    <property type="match status" value="1"/>
</dbReference>
<dbReference type="InterPro" id="IPR011545">
    <property type="entry name" value="DEAD/DEAH_box_helicase_dom"/>
</dbReference>
<evidence type="ECO:0000256" key="3">
    <source>
        <dbReference type="ARBA" id="ARBA00022722"/>
    </source>
</evidence>
<evidence type="ECO:0000256" key="5">
    <source>
        <dbReference type="ARBA" id="ARBA00022741"/>
    </source>
</evidence>
<dbReference type="Pfam" id="PF00270">
    <property type="entry name" value="DEAD"/>
    <property type="match status" value="1"/>
</dbReference>
<gene>
    <name evidence="11" type="ORF">LCB40_00160</name>
</gene>